<evidence type="ECO:0000313" key="1">
    <source>
        <dbReference type="EMBL" id="TKK91406.1"/>
    </source>
</evidence>
<protein>
    <submittedName>
        <fullName evidence="1">Tetratricopeptide repeat protein</fullName>
    </submittedName>
</protein>
<keyword evidence="2" id="KW-1185">Reference proteome</keyword>
<dbReference type="EMBL" id="SZQA01000001">
    <property type="protein sequence ID" value="TKK91406.1"/>
    <property type="molecule type" value="Genomic_DNA"/>
</dbReference>
<dbReference type="Pfam" id="PF13374">
    <property type="entry name" value="TPR_10"/>
    <property type="match status" value="1"/>
</dbReference>
<dbReference type="OrthoDB" id="580767at2"/>
<accession>A0A4U3MSR5</accession>
<name>A0A4U3MSR5_9ACTN</name>
<gene>
    <name evidence="1" type="ORF">FDA94_01005</name>
</gene>
<reference evidence="1 2" key="1">
    <citation type="submission" date="2019-04" db="EMBL/GenBank/DDBJ databases">
        <title>Herbidospora sp. NEAU-GS14.nov., a novel actinomycete isolated from soil.</title>
        <authorList>
            <person name="Han L."/>
        </authorList>
    </citation>
    <scope>NUCLEOTIDE SEQUENCE [LARGE SCALE GENOMIC DNA]</scope>
    <source>
        <strain evidence="1 2">NEAU-GS14</strain>
    </source>
</reference>
<dbReference type="Gene3D" id="1.25.40.10">
    <property type="entry name" value="Tetratricopeptide repeat domain"/>
    <property type="match status" value="1"/>
</dbReference>
<sequence length="103" mass="11412">MARPHTLIVRVLGGDHPDALQFRNNLAYAYREAGDLGRAVPLYEQTLADCERILGTDHPTTKIVRDNVVAARQQAGGQRAGAVRGLRHGSSAIVRRIWRRCRG</sequence>
<dbReference type="InterPro" id="IPR011990">
    <property type="entry name" value="TPR-like_helical_dom_sf"/>
</dbReference>
<dbReference type="RefSeq" id="WP_137245094.1">
    <property type="nucleotide sequence ID" value="NZ_SZQA01000001.1"/>
</dbReference>
<evidence type="ECO:0000313" key="2">
    <source>
        <dbReference type="Proteomes" id="UP000308705"/>
    </source>
</evidence>
<dbReference type="Proteomes" id="UP000308705">
    <property type="component" value="Unassembled WGS sequence"/>
</dbReference>
<organism evidence="1 2">
    <name type="scientific">Herbidospora galbida</name>
    <dbReference type="NCBI Taxonomy" id="2575442"/>
    <lineage>
        <taxon>Bacteria</taxon>
        <taxon>Bacillati</taxon>
        <taxon>Actinomycetota</taxon>
        <taxon>Actinomycetes</taxon>
        <taxon>Streptosporangiales</taxon>
        <taxon>Streptosporangiaceae</taxon>
        <taxon>Herbidospora</taxon>
    </lineage>
</organism>
<comment type="caution">
    <text evidence="1">The sequence shown here is derived from an EMBL/GenBank/DDBJ whole genome shotgun (WGS) entry which is preliminary data.</text>
</comment>
<proteinExistence type="predicted"/>
<dbReference type="SUPFAM" id="SSF48452">
    <property type="entry name" value="TPR-like"/>
    <property type="match status" value="1"/>
</dbReference>
<dbReference type="AlphaFoldDB" id="A0A4U3MSR5"/>